<dbReference type="GO" id="GO:0045893">
    <property type="term" value="P:positive regulation of DNA-templated transcription"/>
    <property type="evidence" value="ECO:0007669"/>
    <property type="project" value="TreeGrafter"/>
</dbReference>
<dbReference type="AlphaFoldDB" id="A0A7J7ND59"/>
<keyword evidence="4" id="KW-1185">Reference proteome</keyword>
<proteinExistence type="inferred from homology"/>
<evidence type="ECO:0000256" key="1">
    <source>
        <dbReference type="ARBA" id="ARBA00005474"/>
    </source>
</evidence>
<sequence>MEGQQEHSRSASSCGACKFLKRKCVPKCIFAPHFHSDELPKFAKVHKVFGASNVSKILSKVPEELRADTVSSLVYEAEARVRDPINGCMGDMVLLETERVHLEHELAIARAHLSSCIAPSTPPFLALPDSAGLMTEITSNPIPFELQQQWSSNISDGTPFSF</sequence>
<comment type="similarity">
    <text evidence="1">Belongs to the LOB domain-containing protein family.</text>
</comment>
<gene>
    <name evidence="3" type="ORF">GIB67_017115</name>
</gene>
<dbReference type="PANTHER" id="PTHR31529">
    <property type="entry name" value="LOB DOMAIN CONTAINING PROTEIN"/>
    <property type="match status" value="1"/>
</dbReference>
<dbReference type="Pfam" id="PF03195">
    <property type="entry name" value="LOB"/>
    <property type="match status" value="1"/>
</dbReference>
<reference evidence="3 4" key="1">
    <citation type="journal article" date="2020" name="IScience">
        <title>Genome Sequencing of the Endangered Kingdonia uniflora (Circaeasteraceae, Ranunculales) Reveals Potential Mechanisms of Evolutionary Specialization.</title>
        <authorList>
            <person name="Sun Y."/>
            <person name="Deng T."/>
            <person name="Zhang A."/>
            <person name="Moore M.J."/>
            <person name="Landis J.B."/>
            <person name="Lin N."/>
            <person name="Zhang H."/>
            <person name="Zhang X."/>
            <person name="Huang J."/>
            <person name="Zhang X."/>
            <person name="Sun H."/>
            <person name="Wang H."/>
        </authorList>
    </citation>
    <scope>NUCLEOTIDE SEQUENCE [LARGE SCALE GENOMIC DNA]</scope>
    <source>
        <strain evidence="3">TB1705</strain>
        <tissue evidence="3">Leaf</tissue>
    </source>
</reference>
<protein>
    <recommendedName>
        <fullName evidence="2">LOB domain-containing protein</fullName>
    </recommendedName>
</protein>
<organism evidence="3 4">
    <name type="scientific">Kingdonia uniflora</name>
    <dbReference type="NCBI Taxonomy" id="39325"/>
    <lineage>
        <taxon>Eukaryota</taxon>
        <taxon>Viridiplantae</taxon>
        <taxon>Streptophyta</taxon>
        <taxon>Embryophyta</taxon>
        <taxon>Tracheophyta</taxon>
        <taxon>Spermatophyta</taxon>
        <taxon>Magnoliopsida</taxon>
        <taxon>Ranunculales</taxon>
        <taxon>Circaeasteraceae</taxon>
        <taxon>Kingdonia</taxon>
    </lineage>
</organism>
<comment type="caution">
    <text evidence="3">The sequence shown here is derived from an EMBL/GenBank/DDBJ whole genome shotgun (WGS) entry which is preliminary data.</text>
</comment>
<dbReference type="Proteomes" id="UP000541444">
    <property type="component" value="Unassembled WGS sequence"/>
</dbReference>
<dbReference type="EMBL" id="JACGCM010000882">
    <property type="protein sequence ID" value="KAF6164912.1"/>
    <property type="molecule type" value="Genomic_DNA"/>
</dbReference>
<name>A0A7J7ND59_9MAGN</name>
<dbReference type="GO" id="GO:0009755">
    <property type="term" value="P:hormone-mediated signaling pathway"/>
    <property type="evidence" value="ECO:0007669"/>
    <property type="project" value="TreeGrafter"/>
</dbReference>
<feature type="domain" description="LOB" evidence="2">
    <location>
        <begin position="12"/>
        <end position="113"/>
    </location>
</feature>
<evidence type="ECO:0000259" key="2">
    <source>
        <dbReference type="PROSITE" id="PS50891"/>
    </source>
</evidence>
<dbReference type="OrthoDB" id="1925971at2759"/>
<evidence type="ECO:0000313" key="3">
    <source>
        <dbReference type="EMBL" id="KAF6164912.1"/>
    </source>
</evidence>
<dbReference type="PROSITE" id="PS50891">
    <property type="entry name" value="LOB"/>
    <property type="match status" value="1"/>
</dbReference>
<dbReference type="GO" id="GO:0005634">
    <property type="term" value="C:nucleus"/>
    <property type="evidence" value="ECO:0007669"/>
    <property type="project" value="TreeGrafter"/>
</dbReference>
<accession>A0A7J7ND59</accession>
<evidence type="ECO:0000313" key="4">
    <source>
        <dbReference type="Proteomes" id="UP000541444"/>
    </source>
</evidence>
<dbReference type="PANTHER" id="PTHR31529:SF4">
    <property type="entry name" value="LOB DOMAIN-CONTAINING PROTEIN 30"/>
    <property type="match status" value="1"/>
</dbReference>
<dbReference type="InterPro" id="IPR004883">
    <property type="entry name" value="LOB"/>
</dbReference>